<name>B8B5G0_ORYSI</name>
<feature type="region of interest" description="Disordered" evidence="1">
    <location>
        <begin position="23"/>
        <end position="52"/>
    </location>
</feature>
<dbReference type="HOGENOM" id="CLU_3090635_0_0_1"/>
<dbReference type="Gramene" id="BGIOSGA025565-TA">
    <property type="protein sequence ID" value="BGIOSGA025565-PA"/>
    <property type="gene ID" value="BGIOSGA025565"/>
</dbReference>
<reference evidence="2 3" key="1">
    <citation type="journal article" date="2005" name="PLoS Biol.">
        <title>The genomes of Oryza sativa: a history of duplications.</title>
        <authorList>
            <person name="Yu J."/>
            <person name="Wang J."/>
            <person name="Lin W."/>
            <person name="Li S."/>
            <person name="Li H."/>
            <person name="Zhou J."/>
            <person name="Ni P."/>
            <person name="Dong W."/>
            <person name="Hu S."/>
            <person name="Zeng C."/>
            <person name="Zhang J."/>
            <person name="Zhang Y."/>
            <person name="Li R."/>
            <person name="Xu Z."/>
            <person name="Li S."/>
            <person name="Li X."/>
            <person name="Zheng H."/>
            <person name="Cong L."/>
            <person name="Lin L."/>
            <person name="Yin J."/>
            <person name="Geng J."/>
            <person name="Li G."/>
            <person name="Shi J."/>
            <person name="Liu J."/>
            <person name="Lv H."/>
            <person name="Li J."/>
            <person name="Wang J."/>
            <person name="Deng Y."/>
            <person name="Ran L."/>
            <person name="Shi X."/>
            <person name="Wang X."/>
            <person name="Wu Q."/>
            <person name="Li C."/>
            <person name="Ren X."/>
            <person name="Wang J."/>
            <person name="Wang X."/>
            <person name="Li D."/>
            <person name="Liu D."/>
            <person name="Zhang X."/>
            <person name="Ji Z."/>
            <person name="Zhao W."/>
            <person name="Sun Y."/>
            <person name="Zhang Z."/>
            <person name="Bao J."/>
            <person name="Han Y."/>
            <person name="Dong L."/>
            <person name="Ji J."/>
            <person name="Chen P."/>
            <person name="Wu S."/>
            <person name="Liu J."/>
            <person name="Xiao Y."/>
            <person name="Bu D."/>
            <person name="Tan J."/>
            <person name="Yang L."/>
            <person name="Ye C."/>
            <person name="Zhang J."/>
            <person name="Xu J."/>
            <person name="Zhou Y."/>
            <person name="Yu Y."/>
            <person name="Zhang B."/>
            <person name="Zhuang S."/>
            <person name="Wei H."/>
            <person name="Liu B."/>
            <person name="Lei M."/>
            <person name="Yu H."/>
            <person name="Li Y."/>
            <person name="Xu H."/>
            <person name="Wei S."/>
            <person name="He X."/>
            <person name="Fang L."/>
            <person name="Zhang Z."/>
            <person name="Zhang Y."/>
            <person name="Huang X."/>
            <person name="Su Z."/>
            <person name="Tong W."/>
            <person name="Li J."/>
            <person name="Tong Z."/>
            <person name="Li S."/>
            <person name="Ye J."/>
            <person name="Wang L."/>
            <person name="Fang L."/>
            <person name="Lei T."/>
            <person name="Chen C."/>
            <person name="Chen H."/>
            <person name="Xu Z."/>
            <person name="Li H."/>
            <person name="Huang H."/>
            <person name="Zhang F."/>
            <person name="Xu H."/>
            <person name="Li N."/>
            <person name="Zhao C."/>
            <person name="Li S."/>
            <person name="Dong L."/>
            <person name="Huang Y."/>
            <person name="Li L."/>
            <person name="Xi Y."/>
            <person name="Qi Q."/>
            <person name="Li W."/>
            <person name="Zhang B."/>
            <person name="Hu W."/>
            <person name="Zhang Y."/>
            <person name="Tian X."/>
            <person name="Jiao Y."/>
            <person name="Liang X."/>
            <person name="Jin J."/>
            <person name="Gao L."/>
            <person name="Zheng W."/>
            <person name="Hao B."/>
            <person name="Liu S."/>
            <person name="Wang W."/>
            <person name="Yuan L."/>
            <person name="Cao M."/>
            <person name="McDermott J."/>
            <person name="Samudrala R."/>
            <person name="Wang J."/>
            <person name="Wong G.K."/>
            <person name="Yang H."/>
        </authorList>
    </citation>
    <scope>NUCLEOTIDE SEQUENCE [LARGE SCALE GENOMIC DNA]</scope>
    <source>
        <strain evidence="3">cv. 93-11</strain>
    </source>
</reference>
<dbReference type="EMBL" id="CM000132">
    <property type="protein sequence ID" value="EEC81912.1"/>
    <property type="molecule type" value="Genomic_DNA"/>
</dbReference>
<dbReference type="OMA" id="CPQEEGH"/>
<evidence type="ECO:0000256" key="1">
    <source>
        <dbReference type="SAM" id="MobiDB-lite"/>
    </source>
</evidence>
<sequence length="52" mass="5346">MEVRSATLALTGAFAGELETAVCPQEEGHSPEAEVMEGIRASATKEGGSLEP</sequence>
<keyword evidence="3" id="KW-1185">Reference proteome</keyword>
<accession>B8B5G0</accession>
<evidence type="ECO:0000313" key="3">
    <source>
        <dbReference type="Proteomes" id="UP000007015"/>
    </source>
</evidence>
<proteinExistence type="predicted"/>
<protein>
    <submittedName>
        <fullName evidence="2">Uncharacterized protein</fullName>
    </submittedName>
</protein>
<gene>
    <name evidence="2" type="ORF">OsI_25745</name>
</gene>
<dbReference type="Proteomes" id="UP000007015">
    <property type="component" value="Chromosome 7"/>
</dbReference>
<dbReference type="AlphaFoldDB" id="B8B5G0"/>
<evidence type="ECO:0000313" key="2">
    <source>
        <dbReference type="EMBL" id="EEC81912.1"/>
    </source>
</evidence>
<organism evidence="2 3">
    <name type="scientific">Oryza sativa subsp. indica</name>
    <name type="common">Rice</name>
    <dbReference type="NCBI Taxonomy" id="39946"/>
    <lineage>
        <taxon>Eukaryota</taxon>
        <taxon>Viridiplantae</taxon>
        <taxon>Streptophyta</taxon>
        <taxon>Embryophyta</taxon>
        <taxon>Tracheophyta</taxon>
        <taxon>Spermatophyta</taxon>
        <taxon>Magnoliopsida</taxon>
        <taxon>Liliopsida</taxon>
        <taxon>Poales</taxon>
        <taxon>Poaceae</taxon>
        <taxon>BOP clade</taxon>
        <taxon>Oryzoideae</taxon>
        <taxon>Oryzeae</taxon>
        <taxon>Oryzinae</taxon>
        <taxon>Oryza</taxon>
        <taxon>Oryza sativa</taxon>
    </lineage>
</organism>